<dbReference type="GO" id="GO:0007165">
    <property type="term" value="P:signal transduction"/>
    <property type="evidence" value="ECO:0007669"/>
    <property type="project" value="InterPro"/>
</dbReference>
<evidence type="ECO:0000313" key="15">
    <source>
        <dbReference type="RefSeq" id="XP_037900744.1"/>
    </source>
</evidence>
<feature type="region of interest" description="Disordered" evidence="11">
    <location>
        <begin position="1564"/>
        <end position="1589"/>
    </location>
</feature>
<comment type="catalytic activity">
    <reaction evidence="10">
        <text>NAD(+) + H2O = ADP-D-ribose + nicotinamide + H(+)</text>
        <dbReference type="Rhea" id="RHEA:16301"/>
        <dbReference type="ChEBI" id="CHEBI:15377"/>
        <dbReference type="ChEBI" id="CHEBI:15378"/>
        <dbReference type="ChEBI" id="CHEBI:17154"/>
        <dbReference type="ChEBI" id="CHEBI:57540"/>
        <dbReference type="ChEBI" id="CHEBI:57967"/>
        <dbReference type="EC" id="3.2.2.6"/>
    </reaction>
    <physiologicalReaction direction="left-to-right" evidence="10">
        <dbReference type="Rhea" id="RHEA:16302"/>
    </physiologicalReaction>
</comment>
<keyword evidence="5" id="KW-0399">Innate immunity</keyword>
<feature type="region of interest" description="Disordered" evidence="11">
    <location>
        <begin position="1352"/>
        <end position="1513"/>
    </location>
</feature>
<keyword evidence="9" id="KW-0520">NAD</keyword>
<dbReference type="GO" id="GO:0003953">
    <property type="term" value="F:NAD+ nucleosidase activity"/>
    <property type="evidence" value="ECO:0007669"/>
    <property type="project" value="InterPro"/>
</dbReference>
<dbReference type="Gene3D" id="1.10.150.50">
    <property type="entry name" value="Transcription Factor, Ets-1"/>
    <property type="match status" value="2"/>
</dbReference>
<feature type="compositionally biased region" description="Polar residues" evidence="11">
    <location>
        <begin position="1408"/>
        <end position="1442"/>
    </location>
</feature>
<evidence type="ECO:0000259" key="12">
    <source>
        <dbReference type="PROSITE" id="PS50104"/>
    </source>
</evidence>
<keyword evidence="8" id="KW-0391">Immunity</keyword>
<dbReference type="SUPFAM" id="SSF47769">
    <property type="entry name" value="SAM/Pointed domain"/>
    <property type="match status" value="2"/>
</dbReference>
<evidence type="ECO:0000256" key="2">
    <source>
        <dbReference type="ARBA" id="ARBA00008291"/>
    </source>
</evidence>
<feature type="compositionally biased region" description="Low complexity" evidence="11">
    <location>
        <begin position="226"/>
        <end position="250"/>
    </location>
</feature>
<dbReference type="InterPro" id="IPR039184">
    <property type="entry name" value="SARM1"/>
</dbReference>
<dbReference type="InterPro" id="IPR013761">
    <property type="entry name" value="SAM/pointed_sf"/>
</dbReference>
<evidence type="ECO:0000256" key="8">
    <source>
        <dbReference type="ARBA" id="ARBA00022859"/>
    </source>
</evidence>
<dbReference type="GO" id="GO:0030425">
    <property type="term" value="C:dendrite"/>
    <property type="evidence" value="ECO:0007669"/>
    <property type="project" value="TreeGrafter"/>
</dbReference>
<evidence type="ECO:0000256" key="11">
    <source>
        <dbReference type="SAM" id="MobiDB-lite"/>
    </source>
</evidence>
<evidence type="ECO:0000256" key="7">
    <source>
        <dbReference type="ARBA" id="ARBA00022801"/>
    </source>
</evidence>
<evidence type="ECO:0000256" key="6">
    <source>
        <dbReference type="ARBA" id="ARBA00022737"/>
    </source>
</evidence>
<dbReference type="InterPro" id="IPR035897">
    <property type="entry name" value="Toll_tir_struct_dom_sf"/>
</dbReference>
<keyword evidence="4" id="KW-0963">Cytoplasm</keyword>
<dbReference type="Pfam" id="PF13676">
    <property type="entry name" value="TIR_2"/>
    <property type="match status" value="1"/>
</dbReference>
<dbReference type="PANTHER" id="PTHR22998:SF1">
    <property type="entry name" value="NAD(+) HYDROLASE SARM1"/>
    <property type="match status" value="1"/>
</dbReference>
<dbReference type="FunFam" id="3.40.50.10140:FF:000012">
    <property type="entry name" value="Sterile alpha and TIR motif-containing protein"/>
    <property type="match status" value="1"/>
</dbReference>
<evidence type="ECO:0000256" key="3">
    <source>
        <dbReference type="ARBA" id="ARBA00011982"/>
    </source>
</evidence>
<protein>
    <recommendedName>
        <fullName evidence="3">ADP-ribosyl cyclase/cyclic ADP-ribose hydrolase</fullName>
        <ecNumber evidence="3">3.2.2.6</ecNumber>
    </recommendedName>
</protein>
<dbReference type="Pfam" id="PF07647">
    <property type="entry name" value="SAM_2"/>
    <property type="match status" value="2"/>
</dbReference>
<evidence type="ECO:0000256" key="10">
    <source>
        <dbReference type="ARBA" id="ARBA00047304"/>
    </source>
</evidence>
<dbReference type="InterPro" id="IPR000157">
    <property type="entry name" value="TIR_dom"/>
</dbReference>
<accession>A0A9C5ZNZ8</accession>
<evidence type="ECO:0000256" key="4">
    <source>
        <dbReference type="ARBA" id="ARBA00022490"/>
    </source>
</evidence>
<feature type="compositionally biased region" description="Polar residues" evidence="11">
    <location>
        <begin position="1494"/>
        <end position="1507"/>
    </location>
</feature>
<dbReference type="GO" id="GO:0048678">
    <property type="term" value="P:response to axon injury"/>
    <property type="evidence" value="ECO:0007669"/>
    <property type="project" value="InterPro"/>
</dbReference>
<dbReference type="GO" id="GO:0019677">
    <property type="term" value="P:NAD+ catabolic process"/>
    <property type="evidence" value="ECO:0007669"/>
    <property type="project" value="UniProtKB-ARBA"/>
</dbReference>
<feature type="region of interest" description="Disordered" evidence="11">
    <location>
        <begin position="342"/>
        <end position="401"/>
    </location>
</feature>
<feature type="compositionally biased region" description="Gly residues" evidence="11">
    <location>
        <begin position="1380"/>
        <end position="1400"/>
    </location>
</feature>
<dbReference type="CDD" id="cd09502">
    <property type="entry name" value="SAM_SARM1-like_repeat2"/>
    <property type="match status" value="1"/>
</dbReference>
<dbReference type="Proteomes" id="UP000092443">
    <property type="component" value="Unplaced"/>
</dbReference>
<dbReference type="SMART" id="SM00454">
    <property type="entry name" value="SAM"/>
    <property type="match status" value="2"/>
</dbReference>
<dbReference type="GeneID" id="119645030"/>
<feature type="compositionally biased region" description="Low complexity" evidence="11">
    <location>
        <begin position="342"/>
        <end position="371"/>
    </location>
</feature>
<dbReference type="FunFam" id="1.10.150.50:FF:000043">
    <property type="entry name" value="Sterile alpha and TIR motif-containing 1"/>
    <property type="match status" value="1"/>
</dbReference>
<feature type="region of interest" description="Disordered" evidence="11">
    <location>
        <begin position="216"/>
        <end position="254"/>
    </location>
</feature>
<evidence type="ECO:0000259" key="13">
    <source>
        <dbReference type="PROSITE" id="PS50105"/>
    </source>
</evidence>
<dbReference type="GO" id="GO:0034128">
    <property type="term" value="P:negative regulation of MyD88-independent toll-like receptor signaling pathway"/>
    <property type="evidence" value="ECO:0007669"/>
    <property type="project" value="InterPro"/>
</dbReference>
<dbReference type="KEGG" id="gfs:119645030"/>
<dbReference type="GO" id="GO:0061809">
    <property type="term" value="F:NAD+ nucleosidase activity, cyclic ADP-ribose generating"/>
    <property type="evidence" value="ECO:0007669"/>
    <property type="project" value="UniProtKB-EC"/>
</dbReference>
<reference evidence="15" key="1">
    <citation type="submission" date="2025-08" db="UniProtKB">
        <authorList>
            <consortium name="RefSeq"/>
        </authorList>
    </citation>
    <scope>IDENTIFICATION</scope>
    <source>
        <tissue evidence="15">Whole body pupa</tissue>
    </source>
</reference>
<feature type="region of interest" description="Disordered" evidence="11">
    <location>
        <begin position="1718"/>
        <end position="1771"/>
    </location>
</feature>
<keyword evidence="7 15" id="KW-0378">Hydrolase</keyword>
<dbReference type="FunFam" id="1.10.150.50:FF:000056">
    <property type="entry name" value="Ectoderm-expressed 4, isoform D"/>
    <property type="match status" value="1"/>
</dbReference>
<sequence length="1787" mass="193766">MLTSNETSSTGSAYAHAGCSANAITTSMNAGNRNNNNNNHTKTTTATSRINTENGLINNQLQQTQQQQQQQQQQQNQSKPQQHKFAPARRLAARQTLRLAIPRQSEDTSNTLAANTILFKNSPSQLPPAPILKRSTPFNPTNLSTSSQIPLKSTSPLDSQTLPNVLLTNNDNTATPSNCSSNGKFLSLRNPSITLNSTDICKNNELFAFAKELSPSVTGDRSPVFTASISPNTNTANNSNNNNGTGSPNNQLNRLFNLSPSALRSYGNMSDFSDSSQSGVISPATSFIENFHKKNGSTMSSSSPNMSTIGTTSPAINGTVVGGGGSSMGTAGTLATTLGRQINTSSSSSSSVKETSSTSQQVVNSSSSTTTRVEKKSRLHQITSSSSSSSSSSTSTEMKAAALKRDMSEFKNSMSEINDLALGRGNTGTPALTSSTSTLSHHQPPSINDLSNLNNLNSSDAITKLKKKIRSSLENIVDDDIQPKIKFPDDDDEEMNMDLVEASNQLSGNGLNGTNVTVDTVKFEEKRTKTESKKKFVTDGFSSEQATSNLAESKRLQAGDIDFQQATAAAATRNRLEVDGVKAEENAAVIHEALSLRTGDVTQQASNNVAAASIKVQSDTFSADKKAIAHSQQSQTITSNGIISQEKHISSASQSNYTVSHKGVSSTASSMISSSSQMSATNGHFFKLSDFKLDDLMSLNSTSGQKEIEQAIAKYSNMLTSCVNSLQERRTVSEETLYLEKINEVIRRAWAVPTHGHELGYSLCDSLRKSGGLDLLMHNCVQNDMQIQFSSAKLLEQCLTTENRTHVVDHGLDKVVNVACVCTKNNQHSRVGTGILEHLFKHSEGTCSDVIKLGGLDAVLFECRTSDVETLRHCASALANLSLYGGAENQEAMILRKVPMWLFHLAFHTDDNIKYYACLAIAVLVANKEIEAEVLKSGCLDLVEPFVTSHDPSEFAKSNLAHAHGQSKHWLQRLVPVLSSNREEARNLAAFHFCMEAGIKREQGNTEIFREIGAIEALKTVASCPNAIASKFAAQALRLIGETVPHKLSQQVPLWSVEDVQEWVKQIGFGQFVKQFEESQVDGDLLLKLNEENLRDDIGIANGILLKRFERELQNLKRMADYSSKDTAKLHQFLAEIGSEYCTYTYSMLNAGIDKTSLPHLNEDMLIAECSIKNSIHRLRILNAVKSLENSLISSTDDNVIKTLDVFVSYRRSNGSQLASLLKVHLQLRGFSVFIDVERLEAGKFDNGLLNSIRQAKNFVLVLTPNALERCVDDNDCKDWVHREIVAALNSSCNIIPIIDSQFYWPEPERLPEDMRSVCHFNGVTWIHDYQDACIDKLERFMRGEKNIDRITAMTPGTPSSAVSYQRMHSNDSDYNVGGSNAGTTGGNSSNGGATNGGGQAANHQANRYRTSSSPARQRLGSNSSTMFNSTGKLGSAGSQLSVFGRGSKRNMLPPYRTQQPIAHRTLPIGGSMQNMSPLAYKPPRRSSEVAMASENSKNKPSSNYRSHSVDGLLDNNESTEVKVAEAAALVTAGSMALTNASSTSTLQPAEDSNCSIESLNVTREQQMDTVKKREKSANLPPVNPQHRKSRSLDHFLDEQALAAIVAPPSPTEETQSMQNLATPMTPEPSRSLSNKTTINGLPPRASSVRDSKSLTPERVATLRGSPLNRQSPEGVSSPEDEHEDNQSMKSVASQKGDIASGTVKNQTRAAAHVHRGNSMANSWNGGGGGDQSSHRQKGCYGHATRTTSNSSLTSNNTAGGAAGQTNPNNKTIFNRTMKKVRSLIKK</sequence>
<dbReference type="PANTHER" id="PTHR22998">
    <property type="entry name" value="SARM1"/>
    <property type="match status" value="1"/>
</dbReference>
<dbReference type="SMART" id="SM00255">
    <property type="entry name" value="TIR"/>
    <property type="match status" value="1"/>
</dbReference>
<feature type="compositionally biased region" description="Low complexity" evidence="11">
    <location>
        <begin position="1747"/>
        <end position="1758"/>
    </location>
</feature>
<dbReference type="InterPro" id="IPR011989">
    <property type="entry name" value="ARM-like"/>
</dbReference>
<dbReference type="SUPFAM" id="SSF48371">
    <property type="entry name" value="ARM repeat"/>
    <property type="match status" value="1"/>
</dbReference>
<feature type="compositionally biased region" description="Low complexity" evidence="11">
    <location>
        <begin position="427"/>
        <end position="452"/>
    </location>
</feature>
<dbReference type="PROSITE" id="PS50105">
    <property type="entry name" value="SAM_DOMAIN"/>
    <property type="match status" value="1"/>
</dbReference>
<dbReference type="GO" id="GO:0045087">
    <property type="term" value="P:innate immune response"/>
    <property type="evidence" value="ECO:0007669"/>
    <property type="project" value="UniProtKB-KW"/>
</dbReference>
<dbReference type="Gene3D" id="1.25.10.10">
    <property type="entry name" value="Leucine-rich Repeat Variant"/>
    <property type="match status" value="1"/>
</dbReference>
<keyword evidence="6" id="KW-0677">Repeat</keyword>
<evidence type="ECO:0000313" key="14">
    <source>
        <dbReference type="Proteomes" id="UP000092443"/>
    </source>
</evidence>
<name>A0A9C5ZNZ8_9MUSC</name>
<dbReference type="InterPro" id="IPR016024">
    <property type="entry name" value="ARM-type_fold"/>
</dbReference>
<dbReference type="InterPro" id="IPR001660">
    <property type="entry name" value="SAM"/>
</dbReference>
<dbReference type="PROSITE" id="PS50104">
    <property type="entry name" value="TIR"/>
    <property type="match status" value="1"/>
</dbReference>
<keyword evidence="14" id="KW-1185">Reference proteome</keyword>
<dbReference type="SUPFAM" id="SSF52200">
    <property type="entry name" value="Toll/Interleukin receptor TIR domain"/>
    <property type="match status" value="1"/>
</dbReference>
<dbReference type="GO" id="GO:0005737">
    <property type="term" value="C:cytoplasm"/>
    <property type="evidence" value="ECO:0007669"/>
    <property type="project" value="UniProtKB-SubCell"/>
</dbReference>
<gene>
    <name evidence="15" type="primary">LOC119645030</name>
</gene>
<proteinExistence type="inferred from homology"/>
<feature type="compositionally biased region" description="Low complexity" evidence="11">
    <location>
        <begin position="383"/>
        <end position="396"/>
    </location>
</feature>
<organism evidence="14 15">
    <name type="scientific">Glossina fuscipes</name>
    <dbReference type="NCBI Taxonomy" id="7396"/>
    <lineage>
        <taxon>Eukaryota</taxon>
        <taxon>Metazoa</taxon>
        <taxon>Ecdysozoa</taxon>
        <taxon>Arthropoda</taxon>
        <taxon>Hexapoda</taxon>
        <taxon>Insecta</taxon>
        <taxon>Pterygota</taxon>
        <taxon>Neoptera</taxon>
        <taxon>Endopterygota</taxon>
        <taxon>Diptera</taxon>
        <taxon>Brachycera</taxon>
        <taxon>Muscomorpha</taxon>
        <taxon>Hippoboscoidea</taxon>
        <taxon>Glossinidae</taxon>
        <taxon>Glossina</taxon>
    </lineage>
</organism>
<dbReference type="RefSeq" id="XP_037900744.1">
    <property type="nucleotide sequence ID" value="XM_038044816.1"/>
</dbReference>
<evidence type="ECO:0000256" key="1">
    <source>
        <dbReference type="ARBA" id="ARBA00004496"/>
    </source>
</evidence>
<feature type="region of interest" description="Disordered" evidence="11">
    <location>
        <begin position="421"/>
        <end position="452"/>
    </location>
</feature>
<dbReference type="Gene3D" id="3.40.50.10140">
    <property type="entry name" value="Toll/interleukin-1 receptor homology (TIR) domain"/>
    <property type="match status" value="1"/>
</dbReference>
<dbReference type="GO" id="GO:0035591">
    <property type="term" value="F:signaling adaptor activity"/>
    <property type="evidence" value="ECO:0007669"/>
    <property type="project" value="InterPro"/>
</dbReference>
<feature type="compositionally biased region" description="Low complexity" evidence="11">
    <location>
        <begin position="61"/>
        <end position="80"/>
    </location>
</feature>
<dbReference type="GO" id="GO:0044297">
    <property type="term" value="C:cell body"/>
    <property type="evidence" value="ECO:0007669"/>
    <property type="project" value="UniProtKB-ARBA"/>
</dbReference>
<comment type="similarity">
    <text evidence="2">Belongs to the SARM1 family.</text>
</comment>
<feature type="compositionally biased region" description="Polar residues" evidence="11">
    <location>
        <begin position="1612"/>
        <end position="1640"/>
    </location>
</feature>
<feature type="region of interest" description="Disordered" evidence="11">
    <location>
        <begin position="1609"/>
        <end position="1701"/>
    </location>
</feature>
<feature type="compositionally biased region" description="Polar residues" evidence="11">
    <location>
        <begin position="1355"/>
        <end position="1368"/>
    </location>
</feature>
<comment type="subcellular location">
    <subcellularLocation>
        <location evidence="1">Cytoplasm</location>
    </subcellularLocation>
</comment>
<dbReference type="EC" id="3.2.2.6" evidence="3"/>
<evidence type="ECO:0000256" key="5">
    <source>
        <dbReference type="ARBA" id="ARBA00022588"/>
    </source>
</evidence>
<feature type="domain" description="SAM" evidence="13">
    <location>
        <begin position="1055"/>
        <end position="1119"/>
    </location>
</feature>
<evidence type="ECO:0000256" key="9">
    <source>
        <dbReference type="ARBA" id="ARBA00023027"/>
    </source>
</evidence>
<dbReference type="CDD" id="cd24153">
    <property type="entry name" value="SARM1_N"/>
    <property type="match status" value="1"/>
</dbReference>
<feature type="region of interest" description="Disordered" evidence="11">
    <location>
        <begin position="61"/>
        <end position="90"/>
    </location>
</feature>
<feature type="domain" description="TIR" evidence="12">
    <location>
        <begin position="1202"/>
        <end position="1346"/>
    </location>
</feature>